<evidence type="ECO:0000313" key="5">
    <source>
        <dbReference type="Proteomes" id="UP000730482"/>
    </source>
</evidence>
<evidence type="ECO:0000259" key="3">
    <source>
        <dbReference type="Pfam" id="PF01551"/>
    </source>
</evidence>
<dbReference type="RefSeq" id="WP_212011443.1">
    <property type="nucleotide sequence ID" value="NZ_JAAFYZ010000082.1"/>
</dbReference>
<dbReference type="PROSITE" id="PS51318">
    <property type="entry name" value="TAT"/>
    <property type="match status" value="1"/>
</dbReference>
<feature type="domain" description="M23ase beta-sheet core" evidence="3">
    <location>
        <begin position="128"/>
        <end position="221"/>
    </location>
</feature>
<proteinExistence type="predicted"/>
<evidence type="ECO:0000313" key="4">
    <source>
        <dbReference type="EMBL" id="MBS2549782.1"/>
    </source>
</evidence>
<dbReference type="SUPFAM" id="SSF51261">
    <property type="entry name" value="Duplicated hybrid motif"/>
    <property type="match status" value="1"/>
</dbReference>
<sequence length="233" mass="22922">MRSARHRKLVHPDRRRPLAIASGAGVLLALAAVATPAAAARPGAPIAEAHQAVAANTGDAATAAAPDLLAARMHPAAAAPVAPVAPAAAPEAAPTPPPAPKPTHVSPLPGARVTATFGSSGANWSSGKHTGLDLAAPHGTPIRAVADGTVVSAGWAGPYGLRTVVKHADGTSTAYNHMSRVAVSGGSIAAGQTVGYLGSTGNSTGPHLHFEVTTGDGALIDPLGWLRGKGVTV</sequence>
<dbReference type="Pfam" id="PF01551">
    <property type="entry name" value="Peptidase_M23"/>
    <property type="match status" value="1"/>
</dbReference>
<evidence type="ECO:0000256" key="1">
    <source>
        <dbReference type="SAM" id="MobiDB-lite"/>
    </source>
</evidence>
<protein>
    <submittedName>
        <fullName evidence="4">M23 family metallopeptidase</fullName>
    </submittedName>
</protein>
<dbReference type="PANTHER" id="PTHR21666:SF270">
    <property type="entry name" value="MUREIN HYDROLASE ACTIVATOR ENVC"/>
    <property type="match status" value="1"/>
</dbReference>
<comment type="caution">
    <text evidence="4">The sequence shown here is derived from an EMBL/GenBank/DDBJ whole genome shotgun (WGS) entry which is preliminary data.</text>
</comment>
<dbReference type="Proteomes" id="UP000730482">
    <property type="component" value="Unassembled WGS sequence"/>
</dbReference>
<reference evidence="4 5" key="1">
    <citation type="submission" date="2020-02" db="EMBL/GenBank/DDBJ databases">
        <title>Acidophilic actinobacteria isolated from forest soil.</title>
        <authorList>
            <person name="Golinska P."/>
        </authorList>
    </citation>
    <scope>NUCLEOTIDE SEQUENCE [LARGE SCALE GENOMIC DNA]</scope>
    <source>
        <strain evidence="4 5">NL8</strain>
    </source>
</reference>
<dbReference type="InterPro" id="IPR011055">
    <property type="entry name" value="Dup_hybrid_motif"/>
</dbReference>
<feature type="region of interest" description="Disordered" evidence="1">
    <location>
        <begin position="88"/>
        <end position="124"/>
    </location>
</feature>
<dbReference type="CDD" id="cd12797">
    <property type="entry name" value="M23_peptidase"/>
    <property type="match status" value="1"/>
</dbReference>
<name>A0ABS5KUQ9_9ACTN</name>
<accession>A0ABS5KUQ9</accession>
<feature type="chain" id="PRO_5046386159" evidence="2">
    <location>
        <begin position="40"/>
        <end position="233"/>
    </location>
</feature>
<dbReference type="InterPro" id="IPR050570">
    <property type="entry name" value="Cell_wall_metabolism_enzyme"/>
</dbReference>
<dbReference type="InterPro" id="IPR006311">
    <property type="entry name" value="TAT_signal"/>
</dbReference>
<dbReference type="EMBL" id="JAAFYZ010000082">
    <property type="protein sequence ID" value="MBS2549782.1"/>
    <property type="molecule type" value="Genomic_DNA"/>
</dbReference>
<keyword evidence="2" id="KW-0732">Signal</keyword>
<dbReference type="Gene3D" id="2.70.70.10">
    <property type="entry name" value="Glucose Permease (Domain IIA)"/>
    <property type="match status" value="1"/>
</dbReference>
<organism evidence="4 5">
    <name type="scientific">Catenulispora pinistramenti</name>
    <dbReference type="NCBI Taxonomy" id="2705254"/>
    <lineage>
        <taxon>Bacteria</taxon>
        <taxon>Bacillati</taxon>
        <taxon>Actinomycetota</taxon>
        <taxon>Actinomycetes</taxon>
        <taxon>Catenulisporales</taxon>
        <taxon>Catenulisporaceae</taxon>
        <taxon>Catenulispora</taxon>
    </lineage>
</organism>
<keyword evidence="5" id="KW-1185">Reference proteome</keyword>
<dbReference type="PANTHER" id="PTHR21666">
    <property type="entry name" value="PEPTIDASE-RELATED"/>
    <property type="match status" value="1"/>
</dbReference>
<dbReference type="InterPro" id="IPR016047">
    <property type="entry name" value="M23ase_b-sheet_dom"/>
</dbReference>
<evidence type="ECO:0000256" key="2">
    <source>
        <dbReference type="SAM" id="SignalP"/>
    </source>
</evidence>
<feature type="signal peptide" evidence="2">
    <location>
        <begin position="1"/>
        <end position="39"/>
    </location>
</feature>
<gene>
    <name evidence="4" type="ORF">KGQ19_23230</name>
</gene>